<dbReference type="KEGG" id="gob:Gobs_4288"/>
<dbReference type="SUPFAM" id="SSF53335">
    <property type="entry name" value="S-adenosyl-L-methionine-dependent methyltransferases"/>
    <property type="match status" value="1"/>
</dbReference>
<dbReference type="Proteomes" id="UP000001382">
    <property type="component" value="Chromosome"/>
</dbReference>
<dbReference type="HOGENOM" id="CLU_074778_0_0_11"/>
<evidence type="ECO:0008006" key="3">
    <source>
        <dbReference type="Google" id="ProtNLM"/>
    </source>
</evidence>
<organism evidence="1 2">
    <name type="scientific">Geodermatophilus obscurus (strain ATCC 25078 / DSM 43160 / JCM 3152 / CCUG 61914 / KCC A-0152 / KCTC 9177 / NBRC 13315 / NRRL B-3577 / G-20)</name>
    <dbReference type="NCBI Taxonomy" id="526225"/>
    <lineage>
        <taxon>Bacteria</taxon>
        <taxon>Bacillati</taxon>
        <taxon>Actinomycetota</taxon>
        <taxon>Actinomycetes</taxon>
        <taxon>Geodermatophilales</taxon>
        <taxon>Geodermatophilaceae</taxon>
        <taxon>Geodermatophilus</taxon>
    </lineage>
</organism>
<gene>
    <name evidence="1" type="ordered locus">Gobs_4288</name>
</gene>
<dbReference type="PANTHER" id="PTHR40036:SF1">
    <property type="entry name" value="MACROCIN O-METHYLTRANSFERASE"/>
    <property type="match status" value="1"/>
</dbReference>
<dbReference type="Pfam" id="PF13578">
    <property type="entry name" value="Methyltransf_24"/>
    <property type="match status" value="1"/>
</dbReference>
<keyword evidence="2" id="KW-1185">Reference proteome</keyword>
<protein>
    <recommendedName>
        <fullName evidence="3">Methyltransferase domain-containing protein</fullName>
    </recommendedName>
</protein>
<dbReference type="InterPro" id="IPR008884">
    <property type="entry name" value="TylF_MeTrfase"/>
</dbReference>
<reference evidence="2" key="2">
    <citation type="submission" date="2010-01" db="EMBL/GenBank/DDBJ databases">
        <title>The complete genome of Geodermatophilus obscurus DSM 43160.</title>
        <authorList>
            <consortium name="US DOE Joint Genome Institute (JGI-PGF)"/>
            <person name="Lucas S."/>
            <person name="Copeland A."/>
            <person name="Lapidus A."/>
            <person name="Glavina del Rio T."/>
            <person name="Dalin E."/>
            <person name="Tice H."/>
            <person name="Bruce D."/>
            <person name="Goodwin L."/>
            <person name="Pitluck S."/>
            <person name="Kyrpides N."/>
            <person name="Mavromatis K."/>
            <person name="Ivanova N."/>
            <person name="Munk A.C."/>
            <person name="Brettin T."/>
            <person name="Detter J.C."/>
            <person name="Han C."/>
            <person name="Larimer F."/>
            <person name="Land M."/>
            <person name="Hauser L."/>
            <person name="Markowitz V."/>
            <person name="Cheng J.-F."/>
            <person name="Hugenholtz P."/>
            <person name="Woyke T."/>
            <person name="Wu D."/>
            <person name="Jando M."/>
            <person name="Schneider S."/>
            <person name="Klenk H.-P."/>
            <person name="Eisen J.A."/>
        </authorList>
    </citation>
    <scope>NUCLEOTIDE SEQUENCE [LARGE SCALE GENOMIC DNA]</scope>
    <source>
        <strain evidence="2">ATCC 25078 / DSM 43160 / JCM 3152 / KCC A-0152 / KCTC 9177 / NBRC 13315 / NRRL B-3577 / G-20</strain>
    </source>
</reference>
<dbReference type="OrthoDB" id="7056009at2"/>
<dbReference type="InterPro" id="IPR029063">
    <property type="entry name" value="SAM-dependent_MTases_sf"/>
</dbReference>
<accession>D2SFJ6</accession>
<dbReference type="AlphaFoldDB" id="D2SFJ6"/>
<evidence type="ECO:0000313" key="2">
    <source>
        <dbReference type="Proteomes" id="UP000001382"/>
    </source>
</evidence>
<sequence length="282" mass="30759">MSGGLRMRPGLLPAAVRRWLVRTAVAPVEARFARRVEAAVRAEADRVEAALRAEADRVIRAVHEVEFRERRDLLAAGERDAAVASARFAAREMSTALAFHDPVSTLRYAVEIAPPGGLALEFGVFRGSSLEVIAEGRGRHDVYGFDSFQGLPEDYRPHVRAGAFATDGLPDVAGAELVVGWFQDTLPGFLAAHPGPVHLLHVDGDLYSSAVTVLEHVGPRLVPGSVVVFDEFFNFPGWEQHEYRAWREHLGRTGARVAYAAYTSNNEQVVVRVLEPGTTAGD</sequence>
<dbReference type="Gene3D" id="3.40.50.150">
    <property type="entry name" value="Vaccinia Virus protein VP39"/>
    <property type="match status" value="1"/>
</dbReference>
<dbReference type="EMBL" id="CP001867">
    <property type="protein sequence ID" value="ADB76850.1"/>
    <property type="molecule type" value="Genomic_DNA"/>
</dbReference>
<evidence type="ECO:0000313" key="1">
    <source>
        <dbReference type="EMBL" id="ADB76850.1"/>
    </source>
</evidence>
<reference evidence="1 2" key="1">
    <citation type="journal article" date="2010" name="Stand. Genomic Sci.">
        <title>Complete genome sequence of Geodermatophilus obscurus type strain (G-20).</title>
        <authorList>
            <person name="Ivanova N."/>
            <person name="Sikorski J."/>
            <person name="Jando M."/>
            <person name="Munk C."/>
            <person name="Lapidus A."/>
            <person name="Glavina Del Rio T."/>
            <person name="Copeland A."/>
            <person name="Tice H."/>
            <person name="Cheng J.-F."/>
            <person name="Lucas S."/>
            <person name="Chen F."/>
            <person name="Nolan M."/>
            <person name="Bruce D."/>
            <person name="Goodwin L."/>
            <person name="Pitluck S."/>
            <person name="Mavromatis K."/>
            <person name="Mikhailova N."/>
            <person name="Pati A."/>
            <person name="Chen A."/>
            <person name="Palaniappan K."/>
            <person name="Land M."/>
            <person name="Hauser L."/>
            <person name="Chang Y.-J."/>
            <person name="Jeffries C.D."/>
            <person name="Meincke L."/>
            <person name="Brettin T."/>
            <person name="Detter J.C."/>
            <person name="Detter J.C."/>
            <person name="Rohde M."/>
            <person name="Goeker M."/>
            <person name="Bristow J."/>
            <person name="Eisen J.A."/>
            <person name="Markowitz V."/>
            <person name="Hugenholtz P."/>
            <person name="Kyrpides N.C."/>
            <person name="Klenk H.-P."/>
        </authorList>
    </citation>
    <scope>NUCLEOTIDE SEQUENCE [LARGE SCALE GENOMIC DNA]</scope>
    <source>
        <strain evidence="2">ATCC 25078 / DSM 43160 / JCM 3152 / KCC A-0152 / KCTC 9177 / NBRC 13315 / NRRL B-3577 / G-20</strain>
    </source>
</reference>
<name>D2SFJ6_GEOOG</name>
<dbReference type="eggNOG" id="COG4122">
    <property type="taxonomic scope" value="Bacteria"/>
</dbReference>
<dbReference type="STRING" id="526225.Gobs_4288"/>
<dbReference type="RefSeq" id="WP_012950275.1">
    <property type="nucleotide sequence ID" value="NZ_BAABTB010000024.1"/>
</dbReference>
<proteinExistence type="predicted"/>
<dbReference type="PANTHER" id="PTHR40036">
    <property type="entry name" value="MACROCIN O-METHYLTRANSFERASE"/>
    <property type="match status" value="1"/>
</dbReference>